<keyword evidence="2" id="KW-1185">Reference proteome</keyword>
<evidence type="ECO:0000313" key="1">
    <source>
        <dbReference type="EMBL" id="CAG8949409.1"/>
    </source>
</evidence>
<evidence type="ECO:0000313" key="2">
    <source>
        <dbReference type="Proteomes" id="UP000696280"/>
    </source>
</evidence>
<accession>A0A9N9KKK0</accession>
<protein>
    <submittedName>
        <fullName evidence="1">Uncharacterized protein</fullName>
    </submittedName>
</protein>
<organism evidence="1 2">
    <name type="scientific">Hymenoscyphus fraxineus</name>
    <dbReference type="NCBI Taxonomy" id="746836"/>
    <lineage>
        <taxon>Eukaryota</taxon>
        <taxon>Fungi</taxon>
        <taxon>Dikarya</taxon>
        <taxon>Ascomycota</taxon>
        <taxon>Pezizomycotina</taxon>
        <taxon>Leotiomycetes</taxon>
        <taxon>Helotiales</taxon>
        <taxon>Helotiaceae</taxon>
        <taxon>Hymenoscyphus</taxon>
    </lineage>
</organism>
<sequence length="61" mass="7093">MSDSSSWYTSLNSSFGDMVKPPTEFEWVWCINNFTFKSHSPEPGDIYYLERRVSNTNFTTG</sequence>
<comment type="caution">
    <text evidence="1">The sequence shown here is derived from an EMBL/GenBank/DDBJ whole genome shotgun (WGS) entry which is preliminary data.</text>
</comment>
<proteinExistence type="predicted"/>
<dbReference type="Proteomes" id="UP000696280">
    <property type="component" value="Unassembled WGS sequence"/>
</dbReference>
<name>A0A9N9KKK0_9HELO</name>
<gene>
    <name evidence="1" type="ORF">HYFRA_00005038</name>
</gene>
<dbReference type="AlphaFoldDB" id="A0A9N9KKK0"/>
<reference evidence="1" key="1">
    <citation type="submission" date="2021-07" db="EMBL/GenBank/DDBJ databases">
        <authorList>
            <person name="Durling M."/>
        </authorList>
    </citation>
    <scope>NUCLEOTIDE SEQUENCE</scope>
</reference>
<dbReference type="EMBL" id="CAJVRL010000002">
    <property type="protein sequence ID" value="CAG8949409.1"/>
    <property type="molecule type" value="Genomic_DNA"/>
</dbReference>